<evidence type="ECO:0000313" key="3">
    <source>
        <dbReference type="Proteomes" id="UP000723463"/>
    </source>
</evidence>
<comment type="caution">
    <text evidence="2">The sequence shown here is derived from an EMBL/GenBank/DDBJ whole genome shotgun (WGS) entry which is preliminary data.</text>
</comment>
<keyword evidence="3" id="KW-1185">Reference proteome</keyword>
<feature type="region of interest" description="Disordered" evidence="1">
    <location>
        <begin position="73"/>
        <end position="96"/>
    </location>
</feature>
<feature type="compositionally biased region" description="Acidic residues" evidence="1">
    <location>
        <begin position="796"/>
        <end position="821"/>
    </location>
</feature>
<reference evidence="2" key="1">
    <citation type="journal article" date="2020" name="Fungal Divers.">
        <title>Resolving the Mortierellaceae phylogeny through synthesis of multi-gene phylogenetics and phylogenomics.</title>
        <authorList>
            <person name="Vandepol N."/>
            <person name="Liber J."/>
            <person name="Desiro A."/>
            <person name="Na H."/>
            <person name="Kennedy M."/>
            <person name="Barry K."/>
            <person name="Grigoriev I.V."/>
            <person name="Miller A.N."/>
            <person name="O'Donnell K."/>
            <person name="Stajich J.E."/>
            <person name="Bonito G."/>
        </authorList>
    </citation>
    <scope>NUCLEOTIDE SEQUENCE</scope>
    <source>
        <strain evidence="2">NRRL 2591</strain>
    </source>
</reference>
<evidence type="ECO:0000313" key="2">
    <source>
        <dbReference type="EMBL" id="KAF9544922.1"/>
    </source>
</evidence>
<gene>
    <name evidence="2" type="ORF">EC957_011547</name>
</gene>
<organism evidence="2 3">
    <name type="scientific">Mortierella hygrophila</name>
    <dbReference type="NCBI Taxonomy" id="979708"/>
    <lineage>
        <taxon>Eukaryota</taxon>
        <taxon>Fungi</taxon>
        <taxon>Fungi incertae sedis</taxon>
        <taxon>Mucoromycota</taxon>
        <taxon>Mortierellomycotina</taxon>
        <taxon>Mortierellomycetes</taxon>
        <taxon>Mortierellales</taxon>
        <taxon>Mortierellaceae</taxon>
        <taxon>Mortierella</taxon>
    </lineage>
</organism>
<proteinExistence type="predicted"/>
<dbReference type="EMBL" id="JAAAXW010000081">
    <property type="protein sequence ID" value="KAF9544922.1"/>
    <property type="molecule type" value="Genomic_DNA"/>
</dbReference>
<dbReference type="Proteomes" id="UP000723463">
    <property type="component" value="Unassembled WGS sequence"/>
</dbReference>
<protein>
    <submittedName>
        <fullName evidence="2">Uncharacterized protein</fullName>
    </submittedName>
</protein>
<evidence type="ECO:0000256" key="1">
    <source>
        <dbReference type="SAM" id="MobiDB-lite"/>
    </source>
</evidence>
<feature type="compositionally biased region" description="Low complexity" evidence="1">
    <location>
        <begin position="79"/>
        <end position="91"/>
    </location>
</feature>
<accession>A0A9P6F7S4</accession>
<feature type="region of interest" description="Disordered" evidence="1">
    <location>
        <begin position="157"/>
        <end position="176"/>
    </location>
</feature>
<dbReference type="AlphaFoldDB" id="A0A9P6F7S4"/>
<name>A0A9P6F7S4_9FUNG</name>
<feature type="region of interest" description="Disordered" evidence="1">
    <location>
        <begin position="791"/>
        <end position="821"/>
    </location>
</feature>
<feature type="compositionally biased region" description="Polar residues" evidence="1">
    <location>
        <begin position="164"/>
        <end position="176"/>
    </location>
</feature>
<sequence length="821" mass="92774">MDALRSLSSVEVVRFDDGSNMRQWIDDVHDSLLEGNSLTVLDRVDDLRRIIPGHDDTSLDWLRIRQARHFSKGAASQDASAASRPPSISSPVEVQHDHRLTEDQQLLRALGNPKSTIDATASATDETHAKGEFEVLEDESRLIPFKKVPTKLSQTFKPKRDLNNSEGYRSVANTSSKPLSPAITKALSRFLSMLAQLNEMHREHAASKGRGERMLQELAESKVREEQVVKMQQETINRLIMTQQQVDAILSQNYELHEYPVPRLFVVLPYFSEERDFRDLTVEQFRLYFLCECGDDRRPGVKHGTSSGQIDNTAAASTTTVLLNNSIHLAKHEGYELSRPTEFFDQYGPYVLAMLRVLKHRLVVAAALAGNGLEGIVDGVKPVSDKTIETVDMSINFLETKLRDTDATGGLVTTASTEQEDYTMFENLAALEGADLRQLDTFLRKNDKDKMLGNLYRIITERGHVKWVCLDHYKETYHHKARSPFVDYVAVIGGTYNPHLGQVTVVLKSSIMSKEFCHHLARQAVAVQILNVTLDWSTSSADLRDLKVAVERSSVSFLVLDLCNKASTKLDALTFSSRSEPIVQIMTSPKIHTMILRNTTGFLSQTKRLLKTALYVRHFDLGEMITSRDEVVKLEKLIRVSLSLTDLTCRASNIDLVLDHIVFALRNTRRPRDLNLCIQTHHPEATVTFEGNTGEILSIDLQVQSMEETRYFNHRMIKSIHIQGSHELSTLLDRFGRCLKSYAKLESVRIDCSSDYPRGWFVAFQTLFAQYPHQTPQFSISNSKSTITAGNIQDNESVEEIESVEEHQDDDNTESPVEPEP</sequence>